<organism evidence="6 7">
    <name type="scientific">Sulfobacillus benefaciens</name>
    <dbReference type="NCBI Taxonomy" id="453960"/>
    <lineage>
        <taxon>Bacteria</taxon>
        <taxon>Bacillati</taxon>
        <taxon>Bacillota</taxon>
        <taxon>Clostridia</taxon>
        <taxon>Eubacteriales</taxon>
        <taxon>Clostridiales Family XVII. Incertae Sedis</taxon>
        <taxon>Sulfobacillus</taxon>
    </lineage>
</organism>
<keyword evidence="3" id="KW-0274">FAD</keyword>
<evidence type="ECO:0000313" key="6">
    <source>
        <dbReference type="EMBL" id="PSR33576.1"/>
    </source>
</evidence>
<name>A0A2T2XGI5_9FIRM</name>
<evidence type="ECO:0000256" key="2">
    <source>
        <dbReference type="ARBA" id="ARBA00022630"/>
    </source>
</evidence>
<dbReference type="NCBIfam" id="NF008425">
    <property type="entry name" value="PRK11259.1"/>
    <property type="match status" value="1"/>
</dbReference>
<dbReference type="InterPro" id="IPR036188">
    <property type="entry name" value="FAD/NAD-bd_sf"/>
</dbReference>
<dbReference type="PANTHER" id="PTHR10961:SF7">
    <property type="entry name" value="FAD DEPENDENT OXIDOREDUCTASE DOMAIN-CONTAINING PROTEIN"/>
    <property type="match status" value="1"/>
</dbReference>
<evidence type="ECO:0000313" key="7">
    <source>
        <dbReference type="Proteomes" id="UP000242972"/>
    </source>
</evidence>
<dbReference type="SUPFAM" id="SSF51905">
    <property type="entry name" value="FAD/NAD(P)-binding domain"/>
    <property type="match status" value="1"/>
</dbReference>
<dbReference type="InterPro" id="IPR006076">
    <property type="entry name" value="FAD-dep_OxRdtase"/>
</dbReference>
<reference evidence="6 7" key="1">
    <citation type="journal article" date="2014" name="BMC Genomics">
        <title>Comparison of environmental and isolate Sulfobacillus genomes reveals diverse carbon, sulfur, nitrogen, and hydrogen metabolisms.</title>
        <authorList>
            <person name="Justice N.B."/>
            <person name="Norman A."/>
            <person name="Brown C.T."/>
            <person name="Singh A."/>
            <person name="Thomas B.C."/>
            <person name="Banfield J.F."/>
        </authorList>
    </citation>
    <scope>NUCLEOTIDE SEQUENCE [LARGE SCALE GENOMIC DNA]</scope>
    <source>
        <strain evidence="6">AMDSBA4</strain>
    </source>
</reference>
<comment type="cofactor">
    <cofactor evidence="1">
        <name>FAD</name>
        <dbReference type="ChEBI" id="CHEBI:57692"/>
    </cofactor>
</comment>
<evidence type="ECO:0000256" key="1">
    <source>
        <dbReference type="ARBA" id="ARBA00001974"/>
    </source>
</evidence>
<dbReference type="PANTHER" id="PTHR10961">
    <property type="entry name" value="PEROXISOMAL SARCOSINE OXIDASE"/>
    <property type="match status" value="1"/>
</dbReference>
<dbReference type="Proteomes" id="UP000242972">
    <property type="component" value="Unassembled WGS sequence"/>
</dbReference>
<dbReference type="Gene3D" id="3.30.9.10">
    <property type="entry name" value="D-Amino Acid Oxidase, subunit A, domain 2"/>
    <property type="match status" value="1"/>
</dbReference>
<evidence type="ECO:0000256" key="3">
    <source>
        <dbReference type="ARBA" id="ARBA00022827"/>
    </source>
</evidence>
<dbReference type="AlphaFoldDB" id="A0A2T2XGI5"/>
<dbReference type="InterPro" id="IPR045170">
    <property type="entry name" value="MTOX"/>
</dbReference>
<evidence type="ECO:0000259" key="5">
    <source>
        <dbReference type="Pfam" id="PF01266"/>
    </source>
</evidence>
<dbReference type="SUPFAM" id="SSF54373">
    <property type="entry name" value="FAD-linked reductases, C-terminal domain"/>
    <property type="match status" value="1"/>
</dbReference>
<gene>
    <name evidence="6" type="ORF">C7B46_09225</name>
</gene>
<dbReference type="EMBL" id="PXYW01000018">
    <property type="protein sequence ID" value="PSR33576.1"/>
    <property type="molecule type" value="Genomic_DNA"/>
</dbReference>
<dbReference type="Gene3D" id="3.50.50.60">
    <property type="entry name" value="FAD/NAD(P)-binding domain"/>
    <property type="match status" value="1"/>
</dbReference>
<comment type="caution">
    <text evidence="6">The sequence shown here is derived from an EMBL/GenBank/DDBJ whole genome shotgun (WGS) entry which is preliminary data.</text>
</comment>
<evidence type="ECO:0000256" key="4">
    <source>
        <dbReference type="ARBA" id="ARBA00023002"/>
    </source>
</evidence>
<dbReference type="GO" id="GO:0050660">
    <property type="term" value="F:flavin adenine dinucleotide binding"/>
    <property type="evidence" value="ECO:0007669"/>
    <property type="project" value="InterPro"/>
</dbReference>
<accession>A0A2T2XGI5</accession>
<protein>
    <submittedName>
        <fullName evidence="6">N-methyl-L-tryptophan oxidase</fullName>
    </submittedName>
</protein>
<feature type="domain" description="FAD dependent oxidoreductase" evidence="5">
    <location>
        <begin position="5"/>
        <end position="355"/>
    </location>
</feature>
<proteinExistence type="predicted"/>
<keyword evidence="4" id="KW-0560">Oxidoreductase</keyword>
<dbReference type="Pfam" id="PF01266">
    <property type="entry name" value="DAO"/>
    <property type="match status" value="1"/>
</dbReference>
<sequence>MAKYDIIVVGMGIMGGAATYQAARRGLKVLGLEQFDQIGHTMGSSHGETRVIRQAYYEHPDYVPLVQDAWNEWKELERLTRQSLLVQTGGLMMGLPSSEVVRGAIAAAVAHQLPYEIWDAAHVMRRFPAFHVTAEEVAVWEPMAGYIKAEASLLAMVSFATSRGATIHTGENVLAMTSQSPNEVEITTNKDRYSAGAVILTVGPWATRWFPAWPLAVERQVPFWFDGPRLRAMTQYPIYIHENRQGQHTYGFPYIDGQGLKIARHHGGKITTIDTVQRKVVQDDKAALESTLDFLPDVLTSSVCREEVCLYTNSPDSHFIIGRHPQYHGHVIVGAGFSGHGFKFAPTIGRLLLDLAQNLHAAELPLFSPLRNAIQLH</sequence>
<dbReference type="GO" id="GO:0008115">
    <property type="term" value="F:sarcosine oxidase activity"/>
    <property type="evidence" value="ECO:0007669"/>
    <property type="project" value="TreeGrafter"/>
</dbReference>
<keyword evidence="2" id="KW-0285">Flavoprotein</keyword>